<comment type="cofactor">
    <cofactor evidence="8">
        <name>Mg(2+)</name>
        <dbReference type="ChEBI" id="CHEBI:18420"/>
    </cofactor>
</comment>
<dbReference type="EC" id="6.3.3.3" evidence="8"/>
<evidence type="ECO:0000256" key="4">
    <source>
        <dbReference type="ARBA" id="ARBA00022741"/>
    </source>
</evidence>
<keyword evidence="6 8" id="KW-0067">ATP-binding</keyword>
<dbReference type="FunFam" id="3.40.50.300:FF:000292">
    <property type="entry name" value="ATP-dependent dethiobiotin synthetase BioD"/>
    <property type="match status" value="1"/>
</dbReference>
<evidence type="ECO:0000313" key="10">
    <source>
        <dbReference type="Proteomes" id="UP000031623"/>
    </source>
</evidence>
<keyword evidence="4 8" id="KW-0547">Nucleotide-binding</keyword>
<dbReference type="InterPro" id="IPR027417">
    <property type="entry name" value="P-loop_NTPase"/>
</dbReference>
<dbReference type="PANTHER" id="PTHR43210:SF5">
    <property type="entry name" value="DETHIOBIOTIN SYNTHETASE"/>
    <property type="match status" value="1"/>
</dbReference>
<evidence type="ECO:0000256" key="2">
    <source>
        <dbReference type="ARBA" id="ARBA00022598"/>
    </source>
</evidence>
<comment type="subcellular location">
    <subcellularLocation>
        <location evidence="8">Cytoplasm</location>
    </subcellularLocation>
</comment>
<dbReference type="AlphaFoldDB" id="A0A090AHI3"/>
<evidence type="ECO:0000256" key="7">
    <source>
        <dbReference type="ARBA" id="ARBA00022842"/>
    </source>
</evidence>
<keyword evidence="10" id="KW-1185">Reference proteome</keyword>
<feature type="binding site" evidence="8">
    <location>
        <position position="55"/>
    </location>
    <ligand>
        <name>ATP</name>
        <dbReference type="ChEBI" id="CHEBI:30616"/>
    </ligand>
</feature>
<evidence type="ECO:0000256" key="6">
    <source>
        <dbReference type="ARBA" id="ARBA00022840"/>
    </source>
</evidence>
<feature type="binding site" evidence="8">
    <location>
        <position position="42"/>
    </location>
    <ligand>
        <name>substrate</name>
    </ligand>
</feature>
<dbReference type="HOGENOM" id="CLU_072551_0_0_6"/>
<feature type="binding site" evidence="8">
    <location>
        <position position="116"/>
    </location>
    <ligand>
        <name>Mg(2+)</name>
        <dbReference type="ChEBI" id="CHEBI:18420"/>
    </ligand>
</feature>
<comment type="similarity">
    <text evidence="8">Belongs to the dethiobiotin synthetase family.</text>
</comment>
<feature type="binding site" evidence="8">
    <location>
        <position position="55"/>
    </location>
    <ligand>
        <name>Mg(2+)</name>
        <dbReference type="ChEBI" id="CHEBI:18420"/>
    </ligand>
</feature>
<evidence type="ECO:0000256" key="1">
    <source>
        <dbReference type="ARBA" id="ARBA00022490"/>
    </source>
</evidence>
<dbReference type="GO" id="GO:0042803">
    <property type="term" value="F:protein homodimerization activity"/>
    <property type="evidence" value="ECO:0007669"/>
    <property type="project" value="UniProtKB-ARBA"/>
</dbReference>
<feature type="active site" evidence="8">
    <location>
        <position position="38"/>
    </location>
</feature>
<comment type="pathway">
    <text evidence="8">Cofactor biosynthesis; biotin biosynthesis; biotin from 7,8-diaminononanoate: step 1/2.</text>
</comment>
<sequence length="226" mass="24606">MKSAWFITGTDTGIGKTRCTLALIQHFKNQGVRVAGMKPIATGCYHQQDHLRSNDAEVILTASGLEVPYEWVNPYAFEPPLAPHLAATQAGITIEVASIVDKYQQLCNHADIIVIEGIGGWRVPINTQQTLTDLVLALDIPVILVVGLRLGCINHTLLTAETIKSDGCTLAGWIANSIDPQFDTPSSIATLKQRLRVPLLAQMPYLIDPDPLQFAQTGQNITTKLT</sequence>
<dbReference type="CDD" id="cd03109">
    <property type="entry name" value="DTBS"/>
    <property type="match status" value="1"/>
</dbReference>
<feature type="binding site" evidence="8">
    <location>
        <position position="17"/>
    </location>
    <ligand>
        <name>Mg(2+)</name>
        <dbReference type="ChEBI" id="CHEBI:18420"/>
    </ligand>
</feature>
<accession>A0A090AHI3</accession>
<dbReference type="KEGG" id="tig:THII_3481"/>
<dbReference type="NCBIfam" id="TIGR00347">
    <property type="entry name" value="bioD"/>
    <property type="match status" value="1"/>
</dbReference>
<dbReference type="GO" id="GO:0000287">
    <property type="term" value="F:magnesium ion binding"/>
    <property type="evidence" value="ECO:0007669"/>
    <property type="project" value="UniProtKB-UniRule"/>
</dbReference>
<proteinExistence type="inferred from homology"/>
<dbReference type="Pfam" id="PF13500">
    <property type="entry name" value="AAA_26"/>
    <property type="match status" value="1"/>
</dbReference>
<comment type="subunit">
    <text evidence="8">Homodimer.</text>
</comment>
<organism evidence="9 10">
    <name type="scientific">Thioploca ingrica</name>
    <dbReference type="NCBI Taxonomy" id="40754"/>
    <lineage>
        <taxon>Bacteria</taxon>
        <taxon>Pseudomonadati</taxon>
        <taxon>Pseudomonadota</taxon>
        <taxon>Gammaproteobacteria</taxon>
        <taxon>Thiotrichales</taxon>
        <taxon>Thiotrichaceae</taxon>
        <taxon>Thioploca</taxon>
    </lineage>
</organism>
<evidence type="ECO:0000256" key="5">
    <source>
        <dbReference type="ARBA" id="ARBA00022756"/>
    </source>
</evidence>
<keyword evidence="5 8" id="KW-0093">Biotin biosynthesis</keyword>
<dbReference type="EMBL" id="AP014633">
    <property type="protein sequence ID" value="BAP57778.1"/>
    <property type="molecule type" value="Genomic_DNA"/>
</dbReference>
<comment type="function">
    <text evidence="8">Catalyzes a mechanistically unusual reaction, the ATP-dependent insertion of CO2 between the N7 and N8 nitrogen atoms of 7,8-diaminopelargonic acid (DAPA, also called 7,8-diammoniononanoate) to form a ureido ring.</text>
</comment>
<dbReference type="HAMAP" id="MF_00336">
    <property type="entry name" value="BioD"/>
    <property type="match status" value="1"/>
</dbReference>
<dbReference type="GO" id="GO:0004141">
    <property type="term" value="F:dethiobiotin synthase activity"/>
    <property type="evidence" value="ECO:0007669"/>
    <property type="project" value="UniProtKB-UniRule"/>
</dbReference>
<feature type="binding site" evidence="8">
    <location>
        <begin position="204"/>
        <end position="206"/>
    </location>
    <ligand>
        <name>ATP</name>
        <dbReference type="ChEBI" id="CHEBI:30616"/>
    </ligand>
</feature>
<comment type="caution">
    <text evidence="8">Lacks conserved residue(s) required for the propagation of feature annotation.</text>
</comment>
<dbReference type="GO" id="GO:0009102">
    <property type="term" value="P:biotin biosynthetic process"/>
    <property type="evidence" value="ECO:0007669"/>
    <property type="project" value="UniProtKB-UniRule"/>
</dbReference>
<dbReference type="OrthoDB" id="9802097at2"/>
<dbReference type="GO" id="GO:0005524">
    <property type="term" value="F:ATP binding"/>
    <property type="evidence" value="ECO:0007669"/>
    <property type="project" value="UniProtKB-UniRule"/>
</dbReference>
<keyword evidence="1 8" id="KW-0963">Cytoplasm</keyword>
<evidence type="ECO:0000256" key="3">
    <source>
        <dbReference type="ARBA" id="ARBA00022723"/>
    </source>
</evidence>
<dbReference type="Proteomes" id="UP000031623">
    <property type="component" value="Chromosome"/>
</dbReference>
<evidence type="ECO:0000256" key="8">
    <source>
        <dbReference type="HAMAP-Rule" id="MF_00336"/>
    </source>
</evidence>
<evidence type="ECO:0000313" key="9">
    <source>
        <dbReference type="EMBL" id="BAP57778.1"/>
    </source>
</evidence>
<dbReference type="GO" id="GO:0005829">
    <property type="term" value="C:cytosol"/>
    <property type="evidence" value="ECO:0007669"/>
    <property type="project" value="TreeGrafter"/>
</dbReference>
<keyword evidence="2 8" id="KW-0436">Ligase</keyword>
<keyword evidence="7 8" id="KW-0460">Magnesium</keyword>
<feature type="binding site" evidence="8">
    <location>
        <begin position="116"/>
        <end position="119"/>
    </location>
    <ligand>
        <name>ATP</name>
        <dbReference type="ChEBI" id="CHEBI:30616"/>
    </ligand>
</feature>
<dbReference type="Gene3D" id="3.40.50.300">
    <property type="entry name" value="P-loop containing nucleotide triphosphate hydrolases"/>
    <property type="match status" value="1"/>
</dbReference>
<dbReference type="PIRSF" id="PIRSF006755">
    <property type="entry name" value="DTB_synth"/>
    <property type="match status" value="1"/>
</dbReference>
<feature type="binding site" evidence="8">
    <location>
        <begin position="176"/>
        <end position="177"/>
    </location>
    <ligand>
        <name>ATP</name>
        <dbReference type="ChEBI" id="CHEBI:30616"/>
    </ligand>
</feature>
<dbReference type="InterPro" id="IPR004472">
    <property type="entry name" value="DTB_synth_BioD"/>
</dbReference>
<gene>
    <name evidence="8" type="primary">bioD</name>
    <name evidence="9" type="ORF">THII_3481</name>
</gene>
<dbReference type="SUPFAM" id="SSF52540">
    <property type="entry name" value="P-loop containing nucleoside triphosphate hydrolases"/>
    <property type="match status" value="1"/>
</dbReference>
<protein>
    <recommendedName>
        <fullName evidence="8">ATP-dependent dethiobiotin synthetase BioD</fullName>
        <ecNumber evidence="8">6.3.3.3</ecNumber>
    </recommendedName>
    <alternativeName>
        <fullName evidence="8">DTB synthetase</fullName>
        <shortName evidence="8">DTBS</shortName>
    </alternativeName>
    <alternativeName>
        <fullName evidence="8">Dethiobiotin synthase</fullName>
    </alternativeName>
</protein>
<comment type="catalytic activity">
    <reaction evidence="8">
        <text>(7R,8S)-7,8-diammoniononanoate + CO2 + ATP = (4R,5S)-dethiobiotin + ADP + phosphate + 3 H(+)</text>
        <dbReference type="Rhea" id="RHEA:15805"/>
        <dbReference type="ChEBI" id="CHEBI:15378"/>
        <dbReference type="ChEBI" id="CHEBI:16526"/>
        <dbReference type="ChEBI" id="CHEBI:30616"/>
        <dbReference type="ChEBI" id="CHEBI:43474"/>
        <dbReference type="ChEBI" id="CHEBI:149469"/>
        <dbReference type="ChEBI" id="CHEBI:149473"/>
        <dbReference type="ChEBI" id="CHEBI:456216"/>
        <dbReference type="EC" id="6.3.3.3"/>
    </reaction>
</comment>
<reference evidence="9 10" key="1">
    <citation type="journal article" date="2014" name="ISME J.">
        <title>Ecophysiology of Thioploca ingrica as revealed by the complete genome sequence supplemented with proteomic evidence.</title>
        <authorList>
            <person name="Kojima H."/>
            <person name="Ogura Y."/>
            <person name="Yamamoto N."/>
            <person name="Togashi T."/>
            <person name="Mori H."/>
            <person name="Watanabe T."/>
            <person name="Nemoto F."/>
            <person name="Kurokawa K."/>
            <person name="Hayashi T."/>
            <person name="Fukui M."/>
        </authorList>
    </citation>
    <scope>NUCLEOTIDE SEQUENCE [LARGE SCALE GENOMIC DNA]</scope>
</reference>
<dbReference type="PANTHER" id="PTHR43210">
    <property type="entry name" value="DETHIOBIOTIN SYNTHETASE"/>
    <property type="match status" value="1"/>
</dbReference>
<keyword evidence="3 8" id="KW-0479">Metal-binding</keyword>
<name>A0A090AHI3_9GAMM</name>
<dbReference type="UniPathway" id="UPA00078">
    <property type="reaction ID" value="UER00161"/>
</dbReference>
<dbReference type="STRING" id="40754.THII_3481"/>